<feature type="compositionally biased region" description="Polar residues" evidence="1">
    <location>
        <begin position="403"/>
        <end position="421"/>
    </location>
</feature>
<sequence>MARTPLGSQDPRRWGPYHQAGLRQTSPRSITALDQQAQMAAFLQQLFMLAQPGMQTTSAQHTQRPTMNPNHVFPQAQPGMQTTSAQHTQQPTMNPNHVFPQAQPGMQTTSAQHTQQPTINPNHVFPQAQPGMQTTSAQHTQQPPINQNHVFPQAQPGMQTTSAQHNQQTTINPNQVFPQAQPGMQTTSAQHNQQTTINPNQVFPQAQPGMQTTSAQHNQQTTINPNQVFPQAQPGMQTISAQYTQQTTISPNQVFPQLPTATTATSMSDISVNANHSSVPAFDPSTGNAQAWVGHTAPISTDQLWVNYSPRTPINSRSPLAPETDSAQPQRPPTPQSLLISNDWTDDFGSSSTNSAASTPQPTAKSKLSPEDMRALTASCLHELNKLGKLNHVTGDKKDARASSPTQSEEASYATPSTPTRSHNEDDTSVSPSHHNQISHFMSKRFAANRTSAPPHFGPRGYVSPKPFIELVSGRDFIVFEDVIRQIDLEARTCPAMATFRAHYVDKKRYRAADIISDASMFADIRCDSSSSMNRRQNRSSRIYIGDKKRPYFRQPQIALFWCPILKDLLGA</sequence>
<dbReference type="Proteomes" id="UP000077521">
    <property type="component" value="Unassembled WGS sequence"/>
</dbReference>
<feature type="region of interest" description="Disordered" evidence="1">
    <location>
        <begin position="391"/>
        <end position="436"/>
    </location>
</feature>
<accession>A0A8T8SQZ9</accession>
<dbReference type="EMBL" id="LWDF02000490">
    <property type="protein sequence ID" value="KAE8246352.1"/>
    <property type="molecule type" value="Genomic_DNA"/>
</dbReference>
<evidence type="ECO:0000256" key="1">
    <source>
        <dbReference type="SAM" id="MobiDB-lite"/>
    </source>
</evidence>
<feature type="region of interest" description="Disordered" evidence="1">
    <location>
        <begin position="1"/>
        <end position="23"/>
    </location>
</feature>
<proteinExistence type="predicted"/>
<name>A0A8T8SQZ9_9BASI</name>
<organism evidence="2 3">
    <name type="scientific">Tilletia indica</name>
    <dbReference type="NCBI Taxonomy" id="43049"/>
    <lineage>
        <taxon>Eukaryota</taxon>
        <taxon>Fungi</taxon>
        <taxon>Dikarya</taxon>
        <taxon>Basidiomycota</taxon>
        <taxon>Ustilaginomycotina</taxon>
        <taxon>Exobasidiomycetes</taxon>
        <taxon>Tilletiales</taxon>
        <taxon>Tilletiaceae</taxon>
        <taxon>Tilletia</taxon>
    </lineage>
</organism>
<evidence type="ECO:0000313" key="3">
    <source>
        <dbReference type="Proteomes" id="UP000077521"/>
    </source>
</evidence>
<protein>
    <submittedName>
        <fullName evidence="2">Uncharacterized protein</fullName>
    </submittedName>
</protein>
<reference evidence="2" key="1">
    <citation type="submission" date="2016-04" db="EMBL/GenBank/DDBJ databases">
        <authorList>
            <person name="Nguyen H.D."/>
            <person name="Samba Siva P."/>
            <person name="Cullis J."/>
            <person name="Levesque C.A."/>
            <person name="Hambleton S."/>
        </authorList>
    </citation>
    <scope>NUCLEOTIDE SEQUENCE</scope>
    <source>
        <strain evidence="2">DAOMC 236416</strain>
    </source>
</reference>
<feature type="region of interest" description="Disordered" evidence="1">
    <location>
        <begin position="310"/>
        <end position="370"/>
    </location>
</feature>
<feature type="compositionally biased region" description="Polar residues" evidence="1">
    <location>
        <begin position="336"/>
        <end position="366"/>
    </location>
</feature>
<gene>
    <name evidence="2" type="ORF">A4X13_0g5830</name>
</gene>
<comment type="caution">
    <text evidence="2">The sequence shown here is derived from an EMBL/GenBank/DDBJ whole genome shotgun (WGS) entry which is preliminary data.</text>
</comment>
<dbReference type="AlphaFoldDB" id="A0A8T8SQZ9"/>
<reference evidence="2" key="2">
    <citation type="journal article" date="2019" name="IMA Fungus">
        <title>Genome sequencing and comparison of five Tilletia species to identify candidate genes for the detection of regulated species infecting wheat.</title>
        <authorList>
            <person name="Nguyen H.D.T."/>
            <person name="Sultana T."/>
            <person name="Kesanakurti P."/>
            <person name="Hambleton S."/>
        </authorList>
    </citation>
    <scope>NUCLEOTIDE SEQUENCE</scope>
    <source>
        <strain evidence="2">DAOMC 236416</strain>
    </source>
</reference>
<keyword evidence="3" id="KW-1185">Reference proteome</keyword>
<evidence type="ECO:0000313" key="2">
    <source>
        <dbReference type="EMBL" id="KAE8246352.1"/>
    </source>
</evidence>